<dbReference type="PANTHER" id="PTHR35770:SF1">
    <property type="entry name" value="U2 SMALL NUCLEAR RIBONUCLEOPROTEIN AUXILIARY FACTOR-LIKE PROTEIN"/>
    <property type="match status" value="1"/>
</dbReference>
<sequence length="266" mass="29163">MGGGVLESFQPIFGKVEGVTESDMPLHSFIFLVYAADGTRLRIQVSDFQTSNTWETIQTIHQLEDLRDDVGVGGSLNEFVDYIVTSLSSSNVKLVLGSPMKSDGRYDASFAKLTAQKAKGMPRISFSLAKLVETSASDVMRNISFELFEVYKRKSDAVVKEQGRCCHLTSLLCAEQAKSQKLQSDLDAILPSSKRKIPKLTPTELSRELKSVTPKNLLGNLDTKSIQPSQDAVDLKCGSFTQIAPGTAQPQHSAPSKTRKKVIPQH</sequence>
<feature type="compositionally biased region" description="Basic residues" evidence="1">
    <location>
        <begin position="257"/>
        <end position="266"/>
    </location>
</feature>
<name>U5D7E4_AMBTC</name>
<dbReference type="EMBL" id="KI392271">
    <property type="protein sequence ID" value="ERN18145.1"/>
    <property type="molecule type" value="Genomic_DNA"/>
</dbReference>
<feature type="non-terminal residue" evidence="2">
    <location>
        <position position="266"/>
    </location>
</feature>
<gene>
    <name evidence="2" type="ORF">AMTR_s00054p00101510</name>
</gene>
<dbReference type="Gramene" id="ERN18145">
    <property type="protein sequence ID" value="ERN18145"/>
    <property type="gene ID" value="AMTR_s00054p00101510"/>
</dbReference>
<proteinExistence type="predicted"/>
<dbReference type="Proteomes" id="UP000017836">
    <property type="component" value="Unassembled WGS sequence"/>
</dbReference>
<accession>U5D7E4</accession>
<dbReference type="HOGENOM" id="CLU_075425_1_0_1"/>
<dbReference type="eggNOG" id="ENOG502RXHS">
    <property type="taxonomic scope" value="Eukaryota"/>
</dbReference>
<reference evidence="3" key="1">
    <citation type="journal article" date="2013" name="Science">
        <title>The Amborella genome and the evolution of flowering plants.</title>
        <authorList>
            <consortium name="Amborella Genome Project"/>
        </authorList>
    </citation>
    <scope>NUCLEOTIDE SEQUENCE [LARGE SCALE GENOMIC DNA]</scope>
</reference>
<evidence type="ECO:0000313" key="2">
    <source>
        <dbReference type="EMBL" id="ERN18145.1"/>
    </source>
</evidence>
<keyword evidence="3" id="KW-1185">Reference proteome</keyword>
<feature type="compositionally biased region" description="Polar residues" evidence="1">
    <location>
        <begin position="244"/>
        <end position="256"/>
    </location>
</feature>
<dbReference type="OMA" id="AFKSKQH"/>
<organism evidence="2 3">
    <name type="scientific">Amborella trichopoda</name>
    <dbReference type="NCBI Taxonomy" id="13333"/>
    <lineage>
        <taxon>Eukaryota</taxon>
        <taxon>Viridiplantae</taxon>
        <taxon>Streptophyta</taxon>
        <taxon>Embryophyta</taxon>
        <taxon>Tracheophyta</taxon>
        <taxon>Spermatophyta</taxon>
        <taxon>Magnoliopsida</taxon>
        <taxon>Amborellales</taxon>
        <taxon>Amborellaceae</taxon>
        <taxon>Amborella</taxon>
    </lineage>
</organism>
<dbReference type="PANTHER" id="PTHR35770">
    <property type="entry name" value="U2 SMALL NUCLEAR RIBONUCLEOPROTEIN AUXILIARY FACTOR-LIKE PROTEIN"/>
    <property type="match status" value="1"/>
</dbReference>
<dbReference type="AlphaFoldDB" id="U5D7E4"/>
<feature type="region of interest" description="Disordered" evidence="1">
    <location>
        <begin position="244"/>
        <end position="266"/>
    </location>
</feature>
<protein>
    <submittedName>
        <fullName evidence="2">Uncharacterized protein</fullName>
    </submittedName>
</protein>
<evidence type="ECO:0000256" key="1">
    <source>
        <dbReference type="SAM" id="MobiDB-lite"/>
    </source>
</evidence>
<evidence type="ECO:0000313" key="3">
    <source>
        <dbReference type="Proteomes" id="UP000017836"/>
    </source>
</evidence>